<dbReference type="SMART" id="SM00710">
    <property type="entry name" value="PbH1"/>
    <property type="match status" value="6"/>
</dbReference>
<dbReference type="KEGG" id="gtt:GUITHDRAFT_114527"/>
<reference evidence="5" key="3">
    <citation type="submission" date="2015-06" db="UniProtKB">
        <authorList>
            <consortium name="EnsemblProtists"/>
        </authorList>
    </citation>
    <scope>IDENTIFICATION</scope>
</reference>
<accession>L1ISU9</accession>
<evidence type="ECO:0000259" key="3">
    <source>
        <dbReference type="Pfam" id="PF13229"/>
    </source>
</evidence>
<evidence type="ECO:0000256" key="1">
    <source>
        <dbReference type="ARBA" id="ARBA00022737"/>
    </source>
</evidence>
<dbReference type="PaxDb" id="55529-EKX39326"/>
<dbReference type="STRING" id="905079.L1ISU9"/>
<protein>
    <recommendedName>
        <fullName evidence="3">Right handed beta helix domain-containing protein</fullName>
    </recommendedName>
</protein>
<dbReference type="EMBL" id="JH993040">
    <property type="protein sequence ID" value="EKX39326.1"/>
    <property type="molecule type" value="Genomic_DNA"/>
</dbReference>
<dbReference type="eggNOG" id="KOG1777">
    <property type="taxonomic scope" value="Eukaryota"/>
</dbReference>
<reference evidence="4 6" key="1">
    <citation type="journal article" date="2012" name="Nature">
        <title>Algal genomes reveal evolutionary mosaicism and the fate of nucleomorphs.</title>
        <authorList>
            <consortium name="DOE Joint Genome Institute"/>
            <person name="Curtis B.A."/>
            <person name="Tanifuji G."/>
            <person name="Burki F."/>
            <person name="Gruber A."/>
            <person name="Irimia M."/>
            <person name="Maruyama S."/>
            <person name="Arias M.C."/>
            <person name="Ball S.G."/>
            <person name="Gile G.H."/>
            <person name="Hirakawa Y."/>
            <person name="Hopkins J.F."/>
            <person name="Kuo A."/>
            <person name="Rensing S.A."/>
            <person name="Schmutz J."/>
            <person name="Symeonidi A."/>
            <person name="Elias M."/>
            <person name="Eveleigh R.J."/>
            <person name="Herman E.K."/>
            <person name="Klute M.J."/>
            <person name="Nakayama T."/>
            <person name="Obornik M."/>
            <person name="Reyes-Prieto A."/>
            <person name="Armbrust E.V."/>
            <person name="Aves S.J."/>
            <person name="Beiko R.G."/>
            <person name="Coutinho P."/>
            <person name="Dacks J.B."/>
            <person name="Durnford D.G."/>
            <person name="Fast N.M."/>
            <person name="Green B.R."/>
            <person name="Grisdale C.J."/>
            <person name="Hempel F."/>
            <person name="Henrissat B."/>
            <person name="Hoppner M.P."/>
            <person name="Ishida K."/>
            <person name="Kim E."/>
            <person name="Koreny L."/>
            <person name="Kroth P.G."/>
            <person name="Liu Y."/>
            <person name="Malik S.B."/>
            <person name="Maier U.G."/>
            <person name="McRose D."/>
            <person name="Mock T."/>
            <person name="Neilson J.A."/>
            <person name="Onodera N.T."/>
            <person name="Poole A.M."/>
            <person name="Pritham E.J."/>
            <person name="Richards T.A."/>
            <person name="Rocap G."/>
            <person name="Roy S.W."/>
            <person name="Sarai C."/>
            <person name="Schaack S."/>
            <person name="Shirato S."/>
            <person name="Slamovits C.H."/>
            <person name="Spencer D.F."/>
            <person name="Suzuki S."/>
            <person name="Worden A.Z."/>
            <person name="Zauner S."/>
            <person name="Barry K."/>
            <person name="Bell C."/>
            <person name="Bharti A.K."/>
            <person name="Crow J.A."/>
            <person name="Grimwood J."/>
            <person name="Kramer R."/>
            <person name="Lindquist E."/>
            <person name="Lucas S."/>
            <person name="Salamov A."/>
            <person name="McFadden G.I."/>
            <person name="Lane C.E."/>
            <person name="Keeling P.J."/>
            <person name="Gray M.W."/>
            <person name="Grigoriev I.V."/>
            <person name="Archibald J.M."/>
        </authorList>
    </citation>
    <scope>NUCLEOTIDE SEQUENCE</scope>
    <source>
        <strain evidence="4 6">CCMP2712</strain>
    </source>
</reference>
<proteinExistence type="predicted"/>
<dbReference type="GO" id="GO:0006511">
    <property type="term" value="P:ubiquitin-dependent protein catabolic process"/>
    <property type="evidence" value="ECO:0007669"/>
    <property type="project" value="TreeGrafter"/>
</dbReference>
<dbReference type="InterPro" id="IPR011050">
    <property type="entry name" value="Pectin_lyase_fold/virulence"/>
</dbReference>
<dbReference type="InterPro" id="IPR039448">
    <property type="entry name" value="Beta_helix"/>
</dbReference>
<feature type="compositionally biased region" description="Basic and acidic residues" evidence="2">
    <location>
        <begin position="377"/>
        <end position="388"/>
    </location>
</feature>
<dbReference type="HOGENOM" id="CLU_689739_0_0_1"/>
<feature type="region of interest" description="Disordered" evidence="2">
    <location>
        <begin position="342"/>
        <end position="361"/>
    </location>
</feature>
<dbReference type="InterPro" id="IPR051550">
    <property type="entry name" value="SCF-Subunits/Alg-Epimerases"/>
</dbReference>
<dbReference type="EnsemblProtists" id="EKX39326">
    <property type="protein sequence ID" value="EKX39326"/>
    <property type="gene ID" value="GUITHDRAFT_114527"/>
</dbReference>
<evidence type="ECO:0000313" key="4">
    <source>
        <dbReference type="EMBL" id="EKX39326.1"/>
    </source>
</evidence>
<dbReference type="Gene3D" id="2.160.20.10">
    <property type="entry name" value="Single-stranded right-handed beta-helix, Pectin lyase-like"/>
    <property type="match status" value="1"/>
</dbReference>
<feature type="region of interest" description="Disordered" evidence="2">
    <location>
        <begin position="377"/>
        <end position="400"/>
    </location>
</feature>
<dbReference type="Pfam" id="PF13229">
    <property type="entry name" value="Beta_helix"/>
    <property type="match status" value="1"/>
</dbReference>
<dbReference type="SUPFAM" id="SSF51126">
    <property type="entry name" value="Pectin lyase-like"/>
    <property type="match status" value="1"/>
</dbReference>
<organism evidence="4">
    <name type="scientific">Guillardia theta (strain CCMP2712)</name>
    <name type="common">Cryptophyte</name>
    <dbReference type="NCBI Taxonomy" id="905079"/>
    <lineage>
        <taxon>Eukaryota</taxon>
        <taxon>Cryptophyceae</taxon>
        <taxon>Pyrenomonadales</taxon>
        <taxon>Geminigeraceae</taxon>
        <taxon>Guillardia</taxon>
    </lineage>
</organism>
<dbReference type="PANTHER" id="PTHR22990">
    <property type="entry name" value="F-BOX ONLY PROTEIN"/>
    <property type="match status" value="1"/>
</dbReference>
<feature type="domain" description="Right handed beta helix" evidence="3">
    <location>
        <begin position="128"/>
        <end position="254"/>
    </location>
</feature>
<keyword evidence="1" id="KW-0677">Repeat</keyword>
<sequence length="400" mass="42895">MVLGSTYKLVDPKFVPPTNEEEAPTEGIYISIGQALRAGEGTIVIMPGVYEETLMLTDGHRLLSLMSAKEVLEGEEDLPVVNEEETQQVVICGMSFHTISIFGGAEVTGVTVRQRGPGSWFAVLCCSGASKLERCDIDGATNSCVGIVGDASPTLSECRIHGSFTACGVCAFDGGQGTLSKCSIYWNALSGVEVAGEGTELRLEENEIKSNRRDGVLVLASASCKLVDNKILRNFHSGVEVREGGTVEASGNQVKWNNYGVLVCKQGKCKLENNEIFGNFVTGVEISECGEEEEGGGGGVPELITNNISCNLEAGLKIWYKGGAKLEKNTLNCNMEEVKISPRSKKRSDMGEMAEDQPRYGVISSGFGSNVVRELKTVLHPPPPREEDPTLGVEGEEESE</sequence>
<name>L1ISU9_GUITC</name>
<dbReference type="PANTHER" id="PTHR22990:SF15">
    <property type="entry name" value="F-BOX ONLY PROTEIN 10"/>
    <property type="match status" value="1"/>
</dbReference>
<dbReference type="InterPro" id="IPR006626">
    <property type="entry name" value="PbH1"/>
</dbReference>
<evidence type="ECO:0000313" key="6">
    <source>
        <dbReference type="Proteomes" id="UP000011087"/>
    </source>
</evidence>
<dbReference type="AlphaFoldDB" id="L1ISU9"/>
<evidence type="ECO:0000256" key="2">
    <source>
        <dbReference type="SAM" id="MobiDB-lite"/>
    </source>
</evidence>
<dbReference type="Proteomes" id="UP000011087">
    <property type="component" value="Unassembled WGS sequence"/>
</dbReference>
<dbReference type="InterPro" id="IPR012334">
    <property type="entry name" value="Pectin_lyas_fold"/>
</dbReference>
<dbReference type="RefSeq" id="XP_005826306.1">
    <property type="nucleotide sequence ID" value="XM_005826249.1"/>
</dbReference>
<reference evidence="6" key="2">
    <citation type="submission" date="2012-11" db="EMBL/GenBank/DDBJ databases">
        <authorList>
            <person name="Kuo A."/>
            <person name="Curtis B.A."/>
            <person name="Tanifuji G."/>
            <person name="Burki F."/>
            <person name="Gruber A."/>
            <person name="Irimia M."/>
            <person name="Maruyama S."/>
            <person name="Arias M.C."/>
            <person name="Ball S.G."/>
            <person name="Gile G.H."/>
            <person name="Hirakawa Y."/>
            <person name="Hopkins J.F."/>
            <person name="Rensing S.A."/>
            <person name="Schmutz J."/>
            <person name="Symeonidi A."/>
            <person name="Elias M."/>
            <person name="Eveleigh R.J."/>
            <person name="Herman E.K."/>
            <person name="Klute M.J."/>
            <person name="Nakayama T."/>
            <person name="Obornik M."/>
            <person name="Reyes-Prieto A."/>
            <person name="Armbrust E.V."/>
            <person name="Aves S.J."/>
            <person name="Beiko R.G."/>
            <person name="Coutinho P."/>
            <person name="Dacks J.B."/>
            <person name="Durnford D.G."/>
            <person name="Fast N.M."/>
            <person name="Green B.R."/>
            <person name="Grisdale C."/>
            <person name="Hempe F."/>
            <person name="Henrissat B."/>
            <person name="Hoppner M.P."/>
            <person name="Ishida K.-I."/>
            <person name="Kim E."/>
            <person name="Koreny L."/>
            <person name="Kroth P.G."/>
            <person name="Liu Y."/>
            <person name="Malik S.-B."/>
            <person name="Maier U.G."/>
            <person name="McRose D."/>
            <person name="Mock T."/>
            <person name="Neilson J.A."/>
            <person name="Onodera N.T."/>
            <person name="Poole A.M."/>
            <person name="Pritham E.J."/>
            <person name="Richards T.A."/>
            <person name="Rocap G."/>
            <person name="Roy S.W."/>
            <person name="Sarai C."/>
            <person name="Schaack S."/>
            <person name="Shirato S."/>
            <person name="Slamovits C.H."/>
            <person name="Spencer D.F."/>
            <person name="Suzuki S."/>
            <person name="Worden A.Z."/>
            <person name="Zauner S."/>
            <person name="Barry K."/>
            <person name="Bell C."/>
            <person name="Bharti A.K."/>
            <person name="Crow J.A."/>
            <person name="Grimwood J."/>
            <person name="Kramer R."/>
            <person name="Lindquist E."/>
            <person name="Lucas S."/>
            <person name="Salamov A."/>
            <person name="McFadden G.I."/>
            <person name="Lane C.E."/>
            <person name="Keeling P.J."/>
            <person name="Gray M.W."/>
            <person name="Grigoriev I.V."/>
            <person name="Archibald J.M."/>
        </authorList>
    </citation>
    <scope>NUCLEOTIDE SEQUENCE</scope>
    <source>
        <strain evidence="6">CCMP2712</strain>
    </source>
</reference>
<gene>
    <name evidence="4" type="ORF">GUITHDRAFT_114527</name>
</gene>
<evidence type="ECO:0000313" key="5">
    <source>
        <dbReference type="EnsemblProtists" id="EKX39326"/>
    </source>
</evidence>
<keyword evidence="6" id="KW-1185">Reference proteome</keyword>
<dbReference type="GeneID" id="17296090"/>